<dbReference type="PANTHER" id="PTHR30086:SF20">
    <property type="entry name" value="ARGININE EXPORTER PROTEIN ARGO-RELATED"/>
    <property type="match status" value="1"/>
</dbReference>
<feature type="transmembrane region" description="Helical" evidence="6">
    <location>
        <begin position="40"/>
        <end position="62"/>
    </location>
</feature>
<feature type="transmembrane region" description="Helical" evidence="6">
    <location>
        <begin position="68"/>
        <end position="88"/>
    </location>
</feature>
<keyword evidence="5 6" id="KW-0472">Membrane</keyword>
<feature type="transmembrane region" description="Helical" evidence="6">
    <location>
        <begin position="6"/>
        <end position="28"/>
    </location>
</feature>
<organism evidence="7 8">
    <name type="scientific">Halomonas colorata</name>
    <dbReference type="NCBI Taxonomy" id="2742615"/>
    <lineage>
        <taxon>Bacteria</taxon>
        <taxon>Pseudomonadati</taxon>
        <taxon>Pseudomonadota</taxon>
        <taxon>Gammaproteobacteria</taxon>
        <taxon>Oceanospirillales</taxon>
        <taxon>Halomonadaceae</taxon>
        <taxon>Halomonas</taxon>
    </lineage>
</organism>
<proteinExistence type="predicted"/>
<dbReference type="PANTHER" id="PTHR30086">
    <property type="entry name" value="ARGININE EXPORTER PROTEIN ARGO"/>
    <property type="match status" value="1"/>
</dbReference>
<protein>
    <submittedName>
        <fullName evidence="7">LysE family translocator</fullName>
    </submittedName>
</protein>
<evidence type="ECO:0000313" key="8">
    <source>
        <dbReference type="Proteomes" id="UP001645038"/>
    </source>
</evidence>
<feature type="transmembrane region" description="Helical" evidence="6">
    <location>
        <begin position="185"/>
        <end position="206"/>
    </location>
</feature>
<dbReference type="Pfam" id="PF01810">
    <property type="entry name" value="LysE"/>
    <property type="match status" value="1"/>
</dbReference>
<keyword evidence="8" id="KW-1185">Reference proteome</keyword>
<feature type="transmembrane region" description="Helical" evidence="6">
    <location>
        <begin position="153"/>
        <end position="173"/>
    </location>
</feature>
<evidence type="ECO:0000256" key="6">
    <source>
        <dbReference type="SAM" id="Phobius"/>
    </source>
</evidence>
<keyword evidence="3 6" id="KW-0812">Transmembrane</keyword>
<name>A0ABR9FWK9_9GAMM</name>
<evidence type="ECO:0000256" key="5">
    <source>
        <dbReference type="ARBA" id="ARBA00023136"/>
    </source>
</evidence>
<keyword evidence="2" id="KW-1003">Cell membrane</keyword>
<evidence type="ECO:0000256" key="2">
    <source>
        <dbReference type="ARBA" id="ARBA00022475"/>
    </source>
</evidence>
<comment type="subcellular location">
    <subcellularLocation>
        <location evidence="1">Cell membrane</location>
        <topology evidence="1">Multi-pass membrane protein</topology>
    </subcellularLocation>
</comment>
<dbReference type="RefSeq" id="WP_192537602.1">
    <property type="nucleotide sequence ID" value="NZ_JABUZA010000050.1"/>
</dbReference>
<gene>
    <name evidence="7" type="ORF">EI547_06120</name>
</gene>
<dbReference type="Proteomes" id="UP001645038">
    <property type="component" value="Unassembled WGS sequence"/>
</dbReference>
<evidence type="ECO:0000313" key="7">
    <source>
        <dbReference type="EMBL" id="MBE0463036.1"/>
    </source>
</evidence>
<evidence type="ECO:0000256" key="4">
    <source>
        <dbReference type="ARBA" id="ARBA00022989"/>
    </source>
</evidence>
<sequence>MSLHVWLTFFIAYLLITLSPGPNVLLVIRNTLRYGATGTVIALSGNLLAQLITILLVALGVGTLLSTLPVAFTVLKIVGAAYLIYLGVAQWMASFKNNPAASPVVSDVTSRRPSLWLEAFLVSISNPKTLLFLSAFLPQFLDHTTGLTRQFALMYLTIALIVIGVHSSYALALRRLGHHFQSQRWKVAFSRVSGTLFIGMGIRLVGSRA</sequence>
<reference evidence="7 8" key="1">
    <citation type="submission" date="2020-07" db="EMBL/GenBank/DDBJ databases">
        <title>Halophilic bacteria isolated from french cheeses.</title>
        <authorList>
            <person name="Kothe C.I."/>
            <person name="Farah-Kraiem B."/>
            <person name="Renault P."/>
            <person name="Dridi B."/>
        </authorList>
    </citation>
    <scope>NUCLEOTIDE SEQUENCE [LARGE SCALE GENOMIC DNA]</scope>
    <source>
        <strain evidence="7 8">FME20</strain>
    </source>
</reference>
<comment type="caution">
    <text evidence="7">The sequence shown here is derived from an EMBL/GenBank/DDBJ whole genome shotgun (WGS) entry which is preliminary data.</text>
</comment>
<evidence type="ECO:0000256" key="3">
    <source>
        <dbReference type="ARBA" id="ARBA00022692"/>
    </source>
</evidence>
<evidence type="ECO:0000256" key="1">
    <source>
        <dbReference type="ARBA" id="ARBA00004651"/>
    </source>
</evidence>
<dbReference type="PIRSF" id="PIRSF006324">
    <property type="entry name" value="LeuE"/>
    <property type="match status" value="1"/>
</dbReference>
<keyword evidence="4 6" id="KW-1133">Transmembrane helix</keyword>
<dbReference type="EMBL" id="RRZB01000010">
    <property type="protein sequence ID" value="MBE0463036.1"/>
    <property type="molecule type" value="Genomic_DNA"/>
</dbReference>
<accession>A0ABR9FWK9</accession>
<dbReference type="InterPro" id="IPR001123">
    <property type="entry name" value="LeuE-type"/>
</dbReference>